<accession>A0A672GSD5</accession>
<evidence type="ECO:0000256" key="1">
    <source>
        <dbReference type="SAM" id="MobiDB-lite"/>
    </source>
</evidence>
<evidence type="ECO:0000256" key="2">
    <source>
        <dbReference type="SAM" id="Phobius"/>
    </source>
</evidence>
<dbReference type="InterPro" id="IPR037645">
    <property type="entry name" value="KCT2"/>
</dbReference>
<gene>
    <name evidence="4" type="primary">tgoln2</name>
</gene>
<dbReference type="Ensembl" id="ENSSFAT00005022033.1">
    <property type="protein sequence ID" value="ENSSFAP00005021162.1"/>
    <property type="gene ID" value="ENSSFAG00005011030.1"/>
</dbReference>
<dbReference type="InParanoid" id="A0A672GSD5"/>
<dbReference type="OMA" id="DRRTEYI"/>
<dbReference type="PANTHER" id="PTHR16502">
    <property type="entry name" value="KERATINOCYTE-ASSOCIATED TRANSMEMBRANE PROTEIN 2"/>
    <property type="match status" value="1"/>
</dbReference>
<feature type="region of interest" description="Disordered" evidence="1">
    <location>
        <begin position="25"/>
        <end position="190"/>
    </location>
</feature>
<evidence type="ECO:0000256" key="3">
    <source>
        <dbReference type="SAM" id="SignalP"/>
    </source>
</evidence>
<dbReference type="PANTHER" id="PTHR16502:SF0">
    <property type="entry name" value="KERATINOCYTE-ASSOCIATED TRANSMEMBRANE PROTEIN 2"/>
    <property type="match status" value="1"/>
</dbReference>
<dbReference type="AlphaFoldDB" id="A0A672GSD5"/>
<keyword evidence="2" id="KW-0812">Transmembrane</keyword>
<organism evidence="4 5">
    <name type="scientific">Salarias fasciatus</name>
    <name type="common">Jewelled blenny</name>
    <name type="synonym">Blennius fasciatus</name>
    <dbReference type="NCBI Taxonomy" id="181472"/>
    <lineage>
        <taxon>Eukaryota</taxon>
        <taxon>Metazoa</taxon>
        <taxon>Chordata</taxon>
        <taxon>Craniata</taxon>
        <taxon>Vertebrata</taxon>
        <taxon>Euteleostomi</taxon>
        <taxon>Actinopterygii</taxon>
        <taxon>Neopterygii</taxon>
        <taxon>Teleostei</taxon>
        <taxon>Neoteleostei</taxon>
        <taxon>Acanthomorphata</taxon>
        <taxon>Ovalentaria</taxon>
        <taxon>Blenniimorphae</taxon>
        <taxon>Blenniiformes</taxon>
        <taxon>Blennioidei</taxon>
        <taxon>Blenniidae</taxon>
        <taxon>Salariinae</taxon>
        <taxon>Salarias</taxon>
    </lineage>
</organism>
<keyword evidence="3" id="KW-0732">Signal</keyword>
<dbReference type="Proteomes" id="UP000472267">
    <property type="component" value="Chromosome 12"/>
</dbReference>
<feature type="region of interest" description="Disordered" evidence="1">
    <location>
        <begin position="232"/>
        <end position="252"/>
    </location>
</feature>
<keyword evidence="2" id="KW-0472">Membrane</keyword>
<name>A0A672GSD5_SALFA</name>
<feature type="signal peptide" evidence="3">
    <location>
        <begin position="1"/>
        <end position="19"/>
    </location>
</feature>
<feature type="transmembrane region" description="Helical" evidence="2">
    <location>
        <begin position="200"/>
        <end position="218"/>
    </location>
</feature>
<reference evidence="4" key="2">
    <citation type="submission" date="2025-08" db="UniProtKB">
        <authorList>
            <consortium name="Ensembl"/>
        </authorList>
    </citation>
    <scope>IDENTIFICATION</scope>
</reference>
<evidence type="ECO:0000313" key="4">
    <source>
        <dbReference type="Ensembl" id="ENSSFAP00005021162.1"/>
    </source>
</evidence>
<feature type="chain" id="PRO_5025331625" description="Trans-golgi network protein 2" evidence="3">
    <location>
        <begin position="20"/>
        <end position="252"/>
    </location>
</feature>
<sequence length="252" mass="27217">MKTAFLPLVVVLCVCLVGGAPLMKDDPSSPISDNNPNSVNGGLTNKQNVMSAETGSEQANKMPESEKGETPGSDGKKPATNEDAVKKPAPEEDAVKKPAPEEDGVKKPTTDDADKKQGTEDGDGVTPMLEEGEDEDPDSDENKNFGLEDQDDEKNTPEVNDANQETGDKLLPGDNAKNGNAVKAQPDLPGFKDEAESSHFFAYLVSTAVLVAVLYITYHNKRKIIAFALEGKRSRSSRRPKSSQYQKLEQHM</sequence>
<protein>
    <recommendedName>
        <fullName evidence="6">Trans-golgi network protein 2</fullName>
    </recommendedName>
</protein>
<evidence type="ECO:0000313" key="5">
    <source>
        <dbReference type="Proteomes" id="UP000472267"/>
    </source>
</evidence>
<feature type="compositionally biased region" description="Basic and acidic residues" evidence="1">
    <location>
        <begin position="63"/>
        <end position="119"/>
    </location>
</feature>
<reference evidence="4" key="3">
    <citation type="submission" date="2025-09" db="UniProtKB">
        <authorList>
            <consortium name="Ensembl"/>
        </authorList>
    </citation>
    <scope>IDENTIFICATION</scope>
</reference>
<feature type="compositionally biased region" description="Polar residues" evidence="1">
    <location>
        <begin position="39"/>
        <end position="59"/>
    </location>
</feature>
<keyword evidence="2" id="KW-1133">Transmembrane helix</keyword>
<feature type="compositionally biased region" description="Low complexity" evidence="1">
    <location>
        <begin position="25"/>
        <end position="38"/>
    </location>
</feature>
<proteinExistence type="predicted"/>
<evidence type="ECO:0008006" key="6">
    <source>
        <dbReference type="Google" id="ProtNLM"/>
    </source>
</evidence>
<dbReference type="Pfam" id="PF17818">
    <property type="entry name" value="KCT2"/>
    <property type="match status" value="1"/>
</dbReference>
<keyword evidence="5" id="KW-1185">Reference proteome</keyword>
<reference evidence="4" key="1">
    <citation type="submission" date="2019-06" db="EMBL/GenBank/DDBJ databases">
        <authorList>
            <consortium name="Wellcome Sanger Institute Data Sharing"/>
        </authorList>
    </citation>
    <scope>NUCLEOTIDE SEQUENCE [LARGE SCALE GENOMIC DNA]</scope>
</reference>
<feature type="compositionally biased region" description="Acidic residues" evidence="1">
    <location>
        <begin position="130"/>
        <end position="139"/>
    </location>
</feature>